<evidence type="ECO:0000256" key="2">
    <source>
        <dbReference type="ARBA" id="ARBA00022963"/>
    </source>
</evidence>
<dbReference type="EMBL" id="JARJBC010000020">
    <property type="protein sequence ID" value="MDF3292824.1"/>
    <property type="molecule type" value="Genomic_DNA"/>
</dbReference>
<name>A0ABT5ZTH9_9ACTN</name>
<dbReference type="InterPro" id="IPR029058">
    <property type="entry name" value="AB_hydrolase_fold"/>
</dbReference>
<dbReference type="Gene3D" id="3.40.50.1820">
    <property type="entry name" value="alpha/beta hydrolase"/>
    <property type="match status" value="1"/>
</dbReference>
<evidence type="ECO:0000256" key="1">
    <source>
        <dbReference type="ARBA" id="ARBA00022801"/>
    </source>
</evidence>
<evidence type="ECO:0000313" key="6">
    <source>
        <dbReference type="Proteomes" id="UP001216579"/>
    </source>
</evidence>
<comment type="caution">
    <text evidence="5">The sequence shown here is derived from an EMBL/GenBank/DDBJ whole genome shotgun (WGS) entry which is preliminary data.</text>
</comment>
<proteinExistence type="predicted"/>
<keyword evidence="1 5" id="KW-0378">Hydrolase</keyword>
<dbReference type="SUPFAM" id="SSF53474">
    <property type="entry name" value="alpha/beta-Hydrolases"/>
    <property type="match status" value="1"/>
</dbReference>
<evidence type="ECO:0000313" key="5">
    <source>
        <dbReference type="EMBL" id="MDF3292824.1"/>
    </source>
</evidence>
<dbReference type="GO" id="GO:0016787">
    <property type="term" value="F:hydrolase activity"/>
    <property type="evidence" value="ECO:0007669"/>
    <property type="project" value="UniProtKB-KW"/>
</dbReference>
<gene>
    <name evidence="5" type="ORF">P3G67_27105</name>
</gene>
<dbReference type="Proteomes" id="UP001216579">
    <property type="component" value="Unassembled WGS sequence"/>
</dbReference>
<organism evidence="5 6">
    <name type="scientific">Streptomyces silvisoli</name>
    <dbReference type="NCBI Taxonomy" id="3034235"/>
    <lineage>
        <taxon>Bacteria</taxon>
        <taxon>Bacillati</taxon>
        <taxon>Actinomycetota</taxon>
        <taxon>Actinomycetes</taxon>
        <taxon>Kitasatosporales</taxon>
        <taxon>Streptomycetaceae</taxon>
        <taxon>Streptomyces</taxon>
    </lineage>
</organism>
<accession>A0ABT5ZTH9</accession>
<keyword evidence="6" id="KW-1185">Reference proteome</keyword>
<feature type="chain" id="PRO_5046312329" evidence="4">
    <location>
        <begin position="31"/>
        <end position="428"/>
    </location>
</feature>
<evidence type="ECO:0000256" key="3">
    <source>
        <dbReference type="ARBA" id="ARBA00023098"/>
    </source>
</evidence>
<sequence length="428" mass="45302">MHTSTARRGSGVRRGAGLLLGAALAATALAAPQATAASNGPTLPAPTGSHQVGTVSLHLVDPARRDPWVAARQHRELMVSVRYPARDADRYPLTPQMLPGEAAGFDALNNFTGVPKGRVDWSATRSHAHEGAPVDRRGGPLPVVLYEPGTLDPRSLGTTLADDLASHGFVVVTIDHTYDASAVQFPGGRVERSVLPSEFAATKGEPAAITALLEKVMTVNIADTRFVLDQVDALAAGHDPDAEHRPLPRGLVGALDPHRVGMFGQSSGGMAALETMHEDPRITAGADLDGVLAYEQGDHTPGNPFPVATAGLKRPFLLMGMDGDNHHTVPSWGQLWNNSRGWHRDLTLRGGQHASFTDAESLLPQIARQLGLPASTVRENVGSTDPGQAVAAESAYLTAFFDQWLRGGSGDGLFDGPSPRFPVIDYVR</sequence>
<feature type="signal peptide" evidence="4">
    <location>
        <begin position="1"/>
        <end position="30"/>
    </location>
</feature>
<dbReference type="PANTHER" id="PTHR10272:SF0">
    <property type="entry name" value="PLATELET-ACTIVATING FACTOR ACETYLHYDROLASE"/>
    <property type="match status" value="1"/>
</dbReference>
<protein>
    <submittedName>
        <fullName evidence="5">Hydrolase</fullName>
    </submittedName>
</protein>
<evidence type="ECO:0000256" key="4">
    <source>
        <dbReference type="SAM" id="SignalP"/>
    </source>
</evidence>
<dbReference type="RefSeq" id="WP_276095843.1">
    <property type="nucleotide sequence ID" value="NZ_JARJBC010000020.1"/>
</dbReference>
<dbReference type="Pfam" id="PF03403">
    <property type="entry name" value="PAF-AH_p_II"/>
    <property type="match status" value="1"/>
</dbReference>
<keyword evidence="3" id="KW-0443">Lipid metabolism</keyword>
<keyword evidence="2" id="KW-0442">Lipid degradation</keyword>
<keyword evidence="4" id="KW-0732">Signal</keyword>
<dbReference type="PANTHER" id="PTHR10272">
    <property type="entry name" value="PLATELET-ACTIVATING FACTOR ACETYLHYDROLASE"/>
    <property type="match status" value="1"/>
</dbReference>
<reference evidence="5 6" key="1">
    <citation type="submission" date="2023-03" db="EMBL/GenBank/DDBJ databases">
        <title>Draft genome sequence of Streptomyces sp. RB6PN23 isolated from peat swamp forest in Thailand.</title>
        <authorList>
            <person name="Klaysubun C."/>
            <person name="Duangmal K."/>
        </authorList>
    </citation>
    <scope>NUCLEOTIDE SEQUENCE [LARGE SCALE GENOMIC DNA]</scope>
    <source>
        <strain evidence="5 6">RB6PN23</strain>
    </source>
</reference>